<evidence type="ECO:0000313" key="2">
    <source>
        <dbReference type="Proteomes" id="UP000270530"/>
    </source>
</evidence>
<proteinExistence type="predicted"/>
<organism evidence="1 2">
    <name type="scientific">Aerosticca soli</name>
    <dbReference type="NCBI Taxonomy" id="2010829"/>
    <lineage>
        <taxon>Bacteria</taxon>
        <taxon>Pseudomonadati</taxon>
        <taxon>Pseudomonadota</taxon>
        <taxon>Gammaproteobacteria</taxon>
        <taxon>Lysobacterales</taxon>
        <taxon>Rhodanobacteraceae</taxon>
        <taxon>Aerosticca</taxon>
    </lineage>
</organism>
<reference evidence="2" key="2">
    <citation type="submission" date="2018-06" db="EMBL/GenBank/DDBJ databases">
        <title>Genome sequence of Rhodanobacteraceae bacterium strain Dysh456.</title>
        <authorList>
            <person name="Fukui M."/>
        </authorList>
    </citation>
    <scope>NUCLEOTIDE SEQUENCE [LARGE SCALE GENOMIC DNA]</scope>
    <source>
        <strain evidence="2">Dysh456</strain>
    </source>
</reference>
<sequence length="58" mass="5836">MRWGGASASSKLGDPDNQPFAGQGYKIFFADGTVISGKLDAQASLPSPAAKGGAARPL</sequence>
<dbReference type="EMBL" id="AP018560">
    <property type="protein sequence ID" value="BBD80241.1"/>
    <property type="molecule type" value="Genomic_DNA"/>
</dbReference>
<accession>A0A2Z6E662</accession>
<gene>
    <name evidence="1" type="ORF">ALSL_1586</name>
</gene>
<dbReference type="AlphaFoldDB" id="A0A2Z6E662"/>
<dbReference type="Proteomes" id="UP000270530">
    <property type="component" value="Chromosome"/>
</dbReference>
<keyword evidence="2" id="KW-1185">Reference proteome</keyword>
<reference evidence="2" key="1">
    <citation type="submission" date="2018-04" db="EMBL/GenBank/DDBJ databases">
        <authorList>
            <person name="Watanabe M."/>
            <person name="Kojima H."/>
        </authorList>
    </citation>
    <scope>NUCLEOTIDE SEQUENCE [LARGE SCALE GENOMIC DNA]</scope>
    <source>
        <strain evidence="2">Dysh456</strain>
    </source>
</reference>
<protein>
    <submittedName>
        <fullName evidence="1">Uncharacterized protein</fullName>
    </submittedName>
</protein>
<evidence type="ECO:0000313" key="1">
    <source>
        <dbReference type="EMBL" id="BBD80241.1"/>
    </source>
</evidence>
<name>A0A2Z6E662_9GAMM</name>
<dbReference type="KEGG" id="rbd:ALSL_1586"/>